<sequence>MDDYFNFDIIGLNSNYILDPQAGVIKVCKSYNRLTNKTYDIKDLTPTSGFPETMTGVLILRKILEVTWGFSLHKMTEHIGARSF</sequence>
<dbReference type="AlphaFoldDB" id="I4D354"/>
<dbReference type="KEGG" id="dai:Desaci_1196"/>
<dbReference type="STRING" id="646529.Desaci_1196"/>
<dbReference type="RefSeq" id="WP_014826235.1">
    <property type="nucleotide sequence ID" value="NC_018068.1"/>
</dbReference>
<proteinExistence type="predicted"/>
<dbReference type="Proteomes" id="UP000002892">
    <property type="component" value="Chromosome"/>
</dbReference>
<accession>I4D354</accession>
<evidence type="ECO:0000313" key="1">
    <source>
        <dbReference type="EMBL" id="AFM40228.1"/>
    </source>
</evidence>
<organism evidence="1 2">
    <name type="scientific">Desulfosporosinus acidiphilus (strain DSM 22704 / JCM 16185 / SJ4)</name>
    <dbReference type="NCBI Taxonomy" id="646529"/>
    <lineage>
        <taxon>Bacteria</taxon>
        <taxon>Bacillati</taxon>
        <taxon>Bacillota</taxon>
        <taxon>Clostridia</taxon>
        <taxon>Eubacteriales</taxon>
        <taxon>Desulfitobacteriaceae</taxon>
        <taxon>Desulfosporosinus</taxon>
    </lineage>
</organism>
<gene>
    <name evidence="1" type="ordered locus">Desaci_1196</name>
</gene>
<dbReference type="EMBL" id="CP003639">
    <property type="protein sequence ID" value="AFM40228.1"/>
    <property type="molecule type" value="Genomic_DNA"/>
</dbReference>
<dbReference type="HOGENOM" id="CLU_2522097_0_0_9"/>
<dbReference type="OrthoDB" id="9802489at2"/>
<evidence type="ECO:0000313" key="2">
    <source>
        <dbReference type="Proteomes" id="UP000002892"/>
    </source>
</evidence>
<keyword evidence="2" id="KW-1185">Reference proteome</keyword>
<reference evidence="1 2" key="1">
    <citation type="journal article" date="2012" name="J. Bacteriol.">
        <title>Complete genome sequences of Desulfosporosinus orientis DSM765T, Desulfosporosinus youngiae DSM17734T, Desulfosporosinus meridiei DSM13257T, and Desulfosporosinus acidiphilus DSM22704T.</title>
        <authorList>
            <person name="Pester M."/>
            <person name="Brambilla E."/>
            <person name="Alazard D."/>
            <person name="Rattei T."/>
            <person name="Weinmaier T."/>
            <person name="Han J."/>
            <person name="Lucas S."/>
            <person name="Lapidus A."/>
            <person name="Cheng J.F."/>
            <person name="Goodwin L."/>
            <person name="Pitluck S."/>
            <person name="Peters L."/>
            <person name="Ovchinnikova G."/>
            <person name="Teshima H."/>
            <person name="Detter J.C."/>
            <person name="Han C.S."/>
            <person name="Tapia R."/>
            <person name="Land M.L."/>
            <person name="Hauser L."/>
            <person name="Kyrpides N.C."/>
            <person name="Ivanova N.N."/>
            <person name="Pagani I."/>
            <person name="Huntmann M."/>
            <person name="Wei C.L."/>
            <person name="Davenport K.W."/>
            <person name="Daligault H."/>
            <person name="Chain P.S."/>
            <person name="Chen A."/>
            <person name="Mavromatis K."/>
            <person name="Markowitz V."/>
            <person name="Szeto E."/>
            <person name="Mikhailova N."/>
            <person name="Pati A."/>
            <person name="Wagner M."/>
            <person name="Woyke T."/>
            <person name="Ollivier B."/>
            <person name="Klenk H.P."/>
            <person name="Spring S."/>
            <person name="Loy A."/>
        </authorList>
    </citation>
    <scope>NUCLEOTIDE SEQUENCE [LARGE SCALE GENOMIC DNA]</scope>
    <source>
        <strain evidence="2">DSM 22704 / JCM 16185 / SJ4</strain>
    </source>
</reference>
<name>I4D354_DESAJ</name>
<protein>
    <submittedName>
        <fullName evidence="1">Uncharacterized protein</fullName>
    </submittedName>
</protein>